<dbReference type="EC" id="5.99.1.4" evidence="1"/>
<evidence type="ECO:0000256" key="2">
    <source>
        <dbReference type="PIRSR" id="PIRSR006386-1"/>
    </source>
</evidence>
<feature type="domain" description="DSBA-like thioredoxin" evidence="3">
    <location>
        <begin position="4"/>
        <end position="195"/>
    </location>
</feature>
<dbReference type="GO" id="GO:0004602">
    <property type="term" value="F:glutathione peroxidase activity"/>
    <property type="evidence" value="ECO:0007669"/>
    <property type="project" value="TreeGrafter"/>
</dbReference>
<dbReference type="Gene3D" id="3.40.30.10">
    <property type="entry name" value="Glutaredoxin"/>
    <property type="match status" value="1"/>
</dbReference>
<evidence type="ECO:0000313" key="4">
    <source>
        <dbReference type="EMBL" id="PIL17919.1"/>
    </source>
</evidence>
<dbReference type="Pfam" id="PF01323">
    <property type="entry name" value="DSBA"/>
    <property type="match status" value="1"/>
</dbReference>
<dbReference type="EMBL" id="AWWI01000146">
    <property type="protein sequence ID" value="PIL17919.1"/>
    <property type="molecule type" value="Genomic_DNA"/>
</dbReference>
<accession>A0A2G8R8R4</accession>
<dbReference type="SUPFAM" id="SSF52833">
    <property type="entry name" value="Thioredoxin-like"/>
    <property type="match status" value="1"/>
</dbReference>
<evidence type="ECO:0000259" key="3">
    <source>
        <dbReference type="Pfam" id="PF01323"/>
    </source>
</evidence>
<dbReference type="InterPro" id="IPR036249">
    <property type="entry name" value="Thioredoxin-like_sf"/>
</dbReference>
<comment type="similarity">
    <text evidence="1">Belongs to the GST superfamily. NadH family.</text>
</comment>
<comment type="catalytic activity">
    <reaction evidence="1">
        <text>2-hydroxychromene-2-carboxylate = (3E)-4-(2-hydroxyphenyl)-2-oxobut-3-enoate</text>
        <dbReference type="Rhea" id="RHEA:27401"/>
        <dbReference type="ChEBI" id="CHEBI:59350"/>
        <dbReference type="ChEBI" id="CHEBI:59353"/>
        <dbReference type="EC" id="5.99.1.4"/>
    </reaction>
</comment>
<dbReference type="InterPro" id="IPR051924">
    <property type="entry name" value="GST_Kappa/NadH"/>
</dbReference>
<gene>
    <name evidence="4" type="ORF">P775_22445</name>
</gene>
<keyword evidence="5" id="KW-1185">Reference proteome</keyword>
<dbReference type="GO" id="GO:0004364">
    <property type="term" value="F:glutathione transferase activity"/>
    <property type="evidence" value="ECO:0007669"/>
    <property type="project" value="TreeGrafter"/>
</dbReference>
<dbReference type="CDD" id="cd03022">
    <property type="entry name" value="DsbA_HCCA_Iso"/>
    <property type="match status" value="1"/>
</dbReference>
<evidence type="ECO:0000256" key="1">
    <source>
        <dbReference type="PIRNR" id="PIRNR006386"/>
    </source>
</evidence>
<dbReference type="InterPro" id="IPR001853">
    <property type="entry name" value="DSBA-like_thioredoxin_dom"/>
</dbReference>
<organism evidence="4 5">
    <name type="scientific">Puniceibacterium antarcticum</name>
    <dbReference type="NCBI Taxonomy" id="1206336"/>
    <lineage>
        <taxon>Bacteria</taxon>
        <taxon>Pseudomonadati</taxon>
        <taxon>Pseudomonadota</taxon>
        <taxon>Alphaproteobacteria</taxon>
        <taxon>Rhodobacterales</taxon>
        <taxon>Paracoccaceae</taxon>
        <taxon>Puniceibacterium</taxon>
    </lineage>
</organism>
<reference evidence="4 5" key="1">
    <citation type="submission" date="2013-09" db="EMBL/GenBank/DDBJ databases">
        <title>Genome sequencing of Phaeobacter antarcticus sp. nov. SM1211.</title>
        <authorList>
            <person name="Zhang X.-Y."/>
            <person name="Liu C."/>
            <person name="Chen X.-L."/>
            <person name="Xie B.-B."/>
            <person name="Qin Q.-L."/>
            <person name="Rong J.-C."/>
            <person name="Zhang Y.-Z."/>
        </authorList>
    </citation>
    <scope>NUCLEOTIDE SEQUENCE [LARGE SCALE GENOMIC DNA]</scope>
    <source>
        <strain evidence="4 5">SM1211</strain>
    </source>
</reference>
<dbReference type="InterPro" id="IPR044087">
    <property type="entry name" value="NahD-like"/>
</dbReference>
<dbReference type="PANTHER" id="PTHR42943">
    <property type="entry name" value="GLUTATHIONE S-TRANSFERASE KAPPA"/>
    <property type="match status" value="1"/>
</dbReference>
<dbReference type="InterPro" id="IPR014440">
    <property type="entry name" value="HCCAis_GSTk"/>
</dbReference>
<dbReference type="GO" id="GO:1901170">
    <property type="term" value="P:naphthalene catabolic process"/>
    <property type="evidence" value="ECO:0007669"/>
    <property type="project" value="InterPro"/>
</dbReference>
<keyword evidence="1 4" id="KW-0413">Isomerase</keyword>
<dbReference type="OrthoDB" id="5244108at2"/>
<dbReference type="RefSeq" id="WP_099912913.1">
    <property type="nucleotide sequence ID" value="NZ_AWWI01000146.1"/>
</dbReference>
<name>A0A2G8R8R4_9RHOB</name>
<evidence type="ECO:0000313" key="5">
    <source>
        <dbReference type="Proteomes" id="UP000231259"/>
    </source>
</evidence>
<proteinExistence type="inferred from homology"/>
<dbReference type="Proteomes" id="UP000231259">
    <property type="component" value="Unassembled WGS sequence"/>
</dbReference>
<sequence length="199" mass="21804">MAHINYYFTTLSPFTYLAGTRLEEIAARHGAGITYKPLDVMALFARTGGTAPRERHPSRMEYRSQELIRLAKKLDMPLTLKPAHWPTNPAPSGYAIIAAQKAGGGDLGKLAFSFLRACWAEQKDIAEDDVVRDCLSGAGFDPKLADSGLLTGAETYGANLEEAAAQGVFGSPFYITEDDQRFFGQDRLEDLDLHLAGKF</sequence>
<dbReference type="AlphaFoldDB" id="A0A2G8R8R4"/>
<feature type="active site" description="Nucleophile" evidence="2">
    <location>
        <position position="12"/>
    </location>
</feature>
<dbReference type="GO" id="GO:0006749">
    <property type="term" value="P:glutathione metabolic process"/>
    <property type="evidence" value="ECO:0007669"/>
    <property type="project" value="TreeGrafter"/>
</dbReference>
<protein>
    <recommendedName>
        <fullName evidence="1">2-hydroxychromene-2-carboxylate isomerase</fullName>
        <ecNumber evidence="1">5.99.1.4</ecNumber>
    </recommendedName>
</protein>
<dbReference type="PIRSF" id="PIRSF006386">
    <property type="entry name" value="HCCAis_GSTk"/>
    <property type="match status" value="1"/>
</dbReference>
<dbReference type="GO" id="GO:0018845">
    <property type="term" value="F:2-hydroxychromene-2-carboxylate isomerase activity"/>
    <property type="evidence" value="ECO:0007669"/>
    <property type="project" value="UniProtKB-UniRule"/>
</dbReference>
<dbReference type="PANTHER" id="PTHR42943:SF2">
    <property type="entry name" value="GLUTATHIONE S-TRANSFERASE KAPPA 1"/>
    <property type="match status" value="1"/>
</dbReference>
<comment type="caution">
    <text evidence="4">The sequence shown here is derived from an EMBL/GenBank/DDBJ whole genome shotgun (WGS) entry which is preliminary data.</text>
</comment>